<dbReference type="EMBL" id="CP000393">
    <property type="protein sequence ID" value="ABG49639.1"/>
    <property type="molecule type" value="Genomic_DNA"/>
</dbReference>
<accession>Q11A35</accession>
<name>Q11A35_TRIEI</name>
<feature type="coiled-coil region" evidence="1">
    <location>
        <begin position="161"/>
        <end position="248"/>
    </location>
</feature>
<dbReference type="KEGG" id="ter:Tery_0144"/>
<dbReference type="STRING" id="203124.Tery_0144"/>
<reference evidence="2" key="1">
    <citation type="submission" date="2006-06" db="EMBL/GenBank/DDBJ databases">
        <title>Complete sequence of Trichodesmium erythraeum IMS101.</title>
        <authorList>
            <consortium name="US DOE Joint Genome Institute"/>
            <person name="Copeland A."/>
            <person name="Lucas S."/>
            <person name="Lapidus A."/>
            <person name="Barry K."/>
            <person name="Detter J.C."/>
            <person name="Glavina del Rio T."/>
            <person name="Hammon N."/>
            <person name="Israni S."/>
            <person name="Dalin E."/>
            <person name="Tice H."/>
            <person name="Pitluck S."/>
            <person name="Kiss H."/>
            <person name="Munk A.C."/>
            <person name="Brettin T."/>
            <person name="Bruce D."/>
            <person name="Han C."/>
            <person name="Tapia R."/>
            <person name="Gilna P."/>
            <person name="Schmutz J."/>
            <person name="Larimer F."/>
            <person name="Land M."/>
            <person name="Hauser L."/>
            <person name="Kyrpides N."/>
            <person name="Kim E."/>
            <person name="Richardson P."/>
        </authorList>
    </citation>
    <scope>NUCLEOTIDE SEQUENCE [LARGE SCALE GENOMIC DNA]</scope>
    <source>
        <strain evidence="2">IMS101</strain>
    </source>
</reference>
<proteinExistence type="predicted"/>
<sequence>MLLSPEFLLVKEITSNVSRSEFSESDLEQVARLILKAEGTIKPLVVRTIGWESYEVVNGHFEYYAALRAKEINPRDGERIGAFIIEGHKADVLEEQVKMLRNIYPISEDFMKIPRNISPVSEAPTIQEEGRINLSNLDKLLDQKLQLITTKLDRLNASSPIDYQSQENKIIEQKLENIESKVNQLLPKTNITEIEEILNNKLEIIRQKISNLSKQEALDILAKNKTALNRYLEAIDRESNQLQRVNLLTVETEEEIQQAFQRNNIRGGNEAWKAIEYWRKPGKKLTWENLEKSAKTARKGHQDKIQGFAKGTYNNLKKIGYIPD</sequence>
<gene>
    <name evidence="2" type="ordered locus">Tery_0144</name>
</gene>
<evidence type="ECO:0000313" key="2">
    <source>
        <dbReference type="EMBL" id="ABG49639.1"/>
    </source>
</evidence>
<keyword evidence="1" id="KW-0175">Coiled coil</keyword>
<evidence type="ECO:0000256" key="1">
    <source>
        <dbReference type="SAM" id="Coils"/>
    </source>
</evidence>
<dbReference type="OrthoDB" id="427080at2"/>
<dbReference type="RefSeq" id="WP_011610037.1">
    <property type="nucleotide sequence ID" value="NC_008312.1"/>
</dbReference>
<evidence type="ECO:0008006" key="3">
    <source>
        <dbReference type="Google" id="ProtNLM"/>
    </source>
</evidence>
<dbReference type="AlphaFoldDB" id="Q11A35"/>
<dbReference type="eggNOG" id="COG1475">
    <property type="taxonomic scope" value="Bacteria"/>
</dbReference>
<organism evidence="2">
    <name type="scientific">Trichodesmium erythraeum (strain IMS101)</name>
    <dbReference type="NCBI Taxonomy" id="203124"/>
    <lineage>
        <taxon>Bacteria</taxon>
        <taxon>Bacillati</taxon>
        <taxon>Cyanobacteriota</taxon>
        <taxon>Cyanophyceae</taxon>
        <taxon>Oscillatoriophycideae</taxon>
        <taxon>Oscillatoriales</taxon>
        <taxon>Microcoleaceae</taxon>
        <taxon>Trichodesmium</taxon>
    </lineage>
</organism>
<dbReference type="HOGENOM" id="CLU_865069_0_0_3"/>
<protein>
    <recommendedName>
        <fullName evidence="3">ParB/Sulfiredoxin domain-containing protein</fullName>
    </recommendedName>
</protein>